<keyword evidence="3" id="KW-0238">DNA-binding</keyword>
<reference evidence="6" key="1">
    <citation type="submission" date="2021-01" db="UniProtKB">
        <authorList>
            <consortium name="EnsemblMetazoa"/>
        </authorList>
    </citation>
    <scope>IDENTIFICATION</scope>
    <source>
        <strain evidence="6">DH4</strain>
    </source>
</reference>
<dbReference type="InterPro" id="IPR036390">
    <property type="entry name" value="WH_DNA-bd_sf"/>
</dbReference>
<dbReference type="Pfam" id="PF08784">
    <property type="entry name" value="RPA_C"/>
    <property type="match status" value="1"/>
</dbReference>
<dbReference type="GO" id="GO:0005662">
    <property type="term" value="C:DNA replication factor A complex"/>
    <property type="evidence" value="ECO:0007669"/>
    <property type="project" value="TreeGrafter"/>
</dbReference>
<keyword evidence="7" id="KW-1185">Reference proteome</keyword>
<dbReference type="InterPro" id="IPR040260">
    <property type="entry name" value="RFA2-like"/>
</dbReference>
<dbReference type="InterPro" id="IPR012340">
    <property type="entry name" value="NA-bd_OB-fold"/>
</dbReference>
<dbReference type="Proteomes" id="UP000005203">
    <property type="component" value="Linkage group LG1"/>
</dbReference>
<dbReference type="EnsemblMetazoa" id="XM_001121269">
    <property type="protein sequence ID" value="XP_001121269"/>
    <property type="gene ID" value="LOC725418"/>
</dbReference>
<proteinExistence type="inferred from homology"/>
<reference evidence="8" key="2">
    <citation type="submission" date="2025-04" db="UniProtKB">
        <authorList>
            <consortium name="RefSeq"/>
        </authorList>
    </citation>
    <scope>IDENTIFICATION</scope>
    <source>
        <strain evidence="8">DH4</strain>
        <tissue evidence="8">Whole body</tissue>
    </source>
</reference>
<dbReference type="InterPro" id="IPR036388">
    <property type="entry name" value="WH-like_DNA-bd_sf"/>
</dbReference>
<dbReference type="GO" id="GO:0006289">
    <property type="term" value="P:nucleotide-excision repair"/>
    <property type="evidence" value="ECO:0007669"/>
    <property type="project" value="TreeGrafter"/>
</dbReference>
<dbReference type="GO" id="GO:0000724">
    <property type="term" value="P:double-strand break repair via homologous recombination"/>
    <property type="evidence" value="ECO:0007669"/>
    <property type="project" value="TreeGrafter"/>
</dbReference>
<dbReference type="OMA" id="SFGNKRY"/>
<dbReference type="GO" id="GO:0006260">
    <property type="term" value="P:DNA replication"/>
    <property type="evidence" value="ECO:0007669"/>
    <property type="project" value="TreeGrafter"/>
</dbReference>
<dbReference type="Gene3D" id="2.40.50.140">
    <property type="entry name" value="Nucleic acid-binding proteins"/>
    <property type="match status" value="1"/>
</dbReference>
<evidence type="ECO:0000313" key="8">
    <source>
        <dbReference type="RefSeq" id="XP_001121269.2"/>
    </source>
</evidence>
<accession>A0A7M7FYH2</accession>
<dbReference type="KEGG" id="ame:725418"/>
<dbReference type="SUPFAM" id="SSF50249">
    <property type="entry name" value="Nucleic acid-binding proteins"/>
    <property type="match status" value="1"/>
</dbReference>
<dbReference type="OrthoDB" id="25571at2759"/>
<dbReference type="InterPro" id="IPR014892">
    <property type="entry name" value="RPA_C"/>
</dbReference>
<dbReference type="AlphaFoldDB" id="A0A7M7FYH2"/>
<evidence type="ECO:0000313" key="7">
    <source>
        <dbReference type="Proteomes" id="UP000005203"/>
    </source>
</evidence>
<dbReference type="PANTHER" id="PTHR13989">
    <property type="entry name" value="REPLICATION PROTEIN A-RELATED"/>
    <property type="match status" value="1"/>
</dbReference>
<gene>
    <name evidence="6" type="primary">725418</name>
    <name evidence="8" type="synonym">LOC725418</name>
</gene>
<dbReference type="GO" id="GO:0003697">
    <property type="term" value="F:single-stranded DNA binding"/>
    <property type="evidence" value="ECO:0007669"/>
    <property type="project" value="TreeGrafter"/>
</dbReference>
<dbReference type="Gene3D" id="1.10.10.10">
    <property type="entry name" value="Winged helix-like DNA-binding domain superfamily/Winged helix DNA-binding domain"/>
    <property type="match status" value="1"/>
</dbReference>
<protein>
    <submittedName>
        <fullName evidence="8">Replication protein A 32 kDa subunit</fullName>
    </submittedName>
</protein>
<dbReference type="SUPFAM" id="SSF46785">
    <property type="entry name" value="Winged helix' DNA-binding domain"/>
    <property type="match status" value="1"/>
</dbReference>
<evidence type="ECO:0000256" key="3">
    <source>
        <dbReference type="ARBA" id="ARBA00023125"/>
    </source>
</evidence>
<comment type="similarity">
    <text evidence="2">Belongs to the replication factor A protein 2 family.</text>
</comment>
<dbReference type="GO" id="GO:0000781">
    <property type="term" value="C:chromosome, telomeric region"/>
    <property type="evidence" value="ECO:0007669"/>
    <property type="project" value="TreeGrafter"/>
</dbReference>
<dbReference type="RefSeq" id="XP_001121269.2">
    <property type="nucleotide sequence ID" value="XM_001121269.5"/>
</dbReference>
<feature type="domain" description="Replication protein A C-terminal" evidence="5">
    <location>
        <begin position="160"/>
        <end position="238"/>
    </location>
</feature>
<evidence type="ECO:0000313" key="6">
    <source>
        <dbReference type="EnsemblMetazoa" id="XP_001121269"/>
    </source>
</evidence>
<dbReference type="CDD" id="cd04478">
    <property type="entry name" value="RPA2_DBD_D"/>
    <property type="match status" value="1"/>
</dbReference>
<keyword evidence="4" id="KW-0539">Nucleus</keyword>
<evidence type="ECO:0000256" key="4">
    <source>
        <dbReference type="ARBA" id="ARBA00023242"/>
    </source>
</evidence>
<reference evidence="7" key="3">
    <citation type="submission" date="2025-05" db="UniProtKB">
        <authorList>
            <consortium name="RefSeq"/>
        </authorList>
    </citation>
    <scope>NUCLEOTIDE SEQUENCE [LARGE SCALE GENOMIC DNA]</scope>
    <source>
        <strain evidence="7">DH4</strain>
    </source>
</reference>
<organism evidence="6">
    <name type="scientific">Apis mellifera</name>
    <name type="common">Honeybee</name>
    <dbReference type="NCBI Taxonomy" id="7460"/>
    <lineage>
        <taxon>Eukaryota</taxon>
        <taxon>Metazoa</taxon>
        <taxon>Ecdysozoa</taxon>
        <taxon>Arthropoda</taxon>
        <taxon>Hexapoda</taxon>
        <taxon>Insecta</taxon>
        <taxon>Pterygota</taxon>
        <taxon>Neoptera</taxon>
        <taxon>Endopterygota</taxon>
        <taxon>Hymenoptera</taxon>
        <taxon>Apocrita</taxon>
        <taxon>Aculeata</taxon>
        <taxon>Apoidea</taxon>
        <taxon>Anthophila</taxon>
        <taxon>Apidae</taxon>
        <taxon>Apis</taxon>
    </lineage>
</organism>
<evidence type="ECO:0000256" key="1">
    <source>
        <dbReference type="ARBA" id="ARBA00004123"/>
    </source>
</evidence>
<accession>A0A8B6XEY6</accession>
<dbReference type="GO" id="GO:0035861">
    <property type="term" value="C:site of double-strand break"/>
    <property type="evidence" value="ECO:0007669"/>
    <property type="project" value="TreeGrafter"/>
</dbReference>
<comment type="subcellular location">
    <subcellularLocation>
        <location evidence="1">Nucleus</location>
    </subcellularLocation>
</comment>
<name>A0A7M7FYH2_APIME</name>
<dbReference type="PANTHER" id="PTHR13989:SF16">
    <property type="entry name" value="REPLICATION PROTEIN A2"/>
    <property type="match status" value="1"/>
</dbReference>
<evidence type="ECO:0000256" key="2">
    <source>
        <dbReference type="ARBA" id="ARBA00007815"/>
    </source>
</evidence>
<evidence type="ECO:0000259" key="5">
    <source>
        <dbReference type="Pfam" id="PF08784"/>
    </source>
</evidence>
<sequence>MWSTNLNTSINSDGGFLSNTRKDGQGGNVQRVQTLIPVTIKLLHSISPIEDPTFWGIKARMFTFVGLIRNVEETATKISYDIEDDTGTITALKWLEANKQETDRVAEVNTYVRIVGMLREQNDKRHILILRLLPLQNLNELTNHILEVIYASLKAEAKLNKNRKLKKNSTNEVSNEDDLHYGMSSQQSLVYKIIYAQNDTECGIERSEIKKKVPKSILSDVDNIIEFLVSEGHIYTTSTDDHFKTT</sequence>
<dbReference type="GeneID" id="725418"/>